<dbReference type="InterPro" id="IPR046797">
    <property type="entry name" value="PDDEXK_12"/>
</dbReference>
<gene>
    <name evidence="2" type="ORF">KAF25_010391</name>
</gene>
<proteinExistence type="predicted"/>
<accession>A0A9P7GYS6</accession>
<dbReference type="EMBL" id="JAGPUO010000020">
    <property type="protein sequence ID" value="KAG5656838.1"/>
    <property type="molecule type" value="Genomic_DNA"/>
</dbReference>
<name>A0A9P7GYS6_9HYPO</name>
<keyword evidence="3" id="KW-1185">Reference proteome</keyword>
<evidence type="ECO:0000313" key="3">
    <source>
        <dbReference type="Proteomes" id="UP000782241"/>
    </source>
</evidence>
<dbReference type="AlphaFoldDB" id="A0A9P7GYS6"/>
<protein>
    <recommendedName>
        <fullName evidence="1">PD-(D/E)XK nuclease-like domain-containing protein</fullName>
    </recommendedName>
</protein>
<dbReference type="Pfam" id="PF20516">
    <property type="entry name" value="PDDEXK_12"/>
    <property type="match status" value="1"/>
</dbReference>
<dbReference type="Proteomes" id="UP000782241">
    <property type="component" value="Unassembled WGS sequence"/>
</dbReference>
<comment type="caution">
    <text evidence="2">The sequence shown here is derived from an EMBL/GenBank/DDBJ whole genome shotgun (WGS) entry which is preliminary data.</text>
</comment>
<organism evidence="2 3">
    <name type="scientific">Fusarium avenaceum</name>
    <dbReference type="NCBI Taxonomy" id="40199"/>
    <lineage>
        <taxon>Eukaryota</taxon>
        <taxon>Fungi</taxon>
        <taxon>Dikarya</taxon>
        <taxon>Ascomycota</taxon>
        <taxon>Pezizomycotina</taxon>
        <taxon>Sordariomycetes</taxon>
        <taxon>Hypocreomycetidae</taxon>
        <taxon>Hypocreales</taxon>
        <taxon>Nectriaceae</taxon>
        <taxon>Fusarium</taxon>
        <taxon>Fusarium tricinctum species complex</taxon>
    </lineage>
</organism>
<feature type="domain" description="PD-(D/E)XK nuclease-like" evidence="1">
    <location>
        <begin position="172"/>
        <end position="431"/>
    </location>
</feature>
<sequence length="448" mass="50846">MALDQRIRNWLGSISDTFEPLAPLEKKRPYDDAPSVLQKRCRTDSPTREISSNQDSQLRQLGAKRQRTLLNYGVTPQAISGERAVSAPSFPRPYSPDLSPNACTQIDYFSLHVPPNSLPPSLQLFMNKVNEICRGDGILLNSDRKFIKDTRGTEEYKDWGWARGPQGERYFHADRELLGMTPPPNVVSRILYQAQFCHASGASQADWNIEVIQRILEASLRPSVGPASSQPIDFRSSTTATVIPEYDTDSLHPRQTQFSIYIEPACDPDSRISRQVHNFCQSLPCGTFNHLDLPTLRARPIAFSIETLQDNTVGYPGLRKGASMLPHWKFLDDLLASRDQAYQARRKWEWQNDPESHANSEALARAVGFPEFLPGIVIQGHKWHLVIAIPKGGKMAFCEKISFGNTASSKGIYQIICVLQLLKHWVREFYWPWLRRLLLNWPRPPGGR</sequence>
<evidence type="ECO:0000313" key="2">
    <source>
        <dbReference type="EMBL" id="KAG5656838.1"/>
    </source>
</evidence>
<evidence type="ECO:0000259" key="1">
    <source>
        <dbReference type="Pfam" id="PF20516"/>
    </source>
</evidence>
<reference evidence="2" key="1">
    <citation type="submission" date="2021-04" db="EMBL/GenBank/DDBJ databases">
        <title>Draft genome of Fusarium avenaceum strain F156N33, isolated from an atmospheric sample in Virginia.</title>
        <authorList>
            <person name="Yang S."/>
            <person name="Vinatzer B.A."/>
            <person name="Coleman J."/>
        </authorList>
    </citation>
    <scope>NUCLEOTIDE SEQUENCE</scope>
    <source>
        <strain evidence="2">F156N33</strain>
    </source>
</reference>